<reference evidence="1" key="1">
    <citation type="submission" date="2020-09" db="EMBL/GenBank/DDBJ databases">
        <title>Whole genome shotgun sequence of Streptomyces xanthophaeus NBRC 12829.</title>
        <authorList>
            <person name="Komaki H."/>
            <person name="Tamura T."/>
        </authorList>
    </citation>
    <scope>NUCLEOTIDE SEQUENCE</scope>
    <source>
        <strain evidence="1">NBRC 12829</strain>
    </source>
</reference>
<accession>A0A919GU13</accession>
<evidence type="ECO:0000313" key="2">
    <source>
        <dbReference type="Proteomes" id="UP000600026"/>
    </source>
</evidence>
<sequence length="88" mass="8492">MLASSARLPHWPTTAASAAAGADRAAFWDDRAPQAPVTGGRGLQLTAELDDGGEQVSVVVACGGPEKRGAGLAPPDVLGAAGVGGSAG</sequence>
<organism evidence="1 2">
    <name type="scientific">Streptomyces xanthophaeus</name>
    <dbReference type="NCBI Taxonomy" id="67385"/>
    <lineage>
        <taxon>Bacteria</taxon>
        <taxon>Bacillati</taxon>
        <taxon>Actinomycetota</taxon>
        <taxon>Actinomycetes</taxon>
        <taxon>Kitasatosporales</taxon>
        <taxon>Streptomycetaceae</taxon>
        <taxon>Streptomyces</taxon>
    </lineage>
</organism>
<dbReference type="EMBL" id="BNEE01000003">
    <property type="protein sequence ID" value="GHI82927.1"/>
    <property type="molecule type" value="Genomic_DNA"/>
</dbReference>
<evidence type="ECO:0000313" key="1">
    <source>
        <dbReference type="EMBL" id="GHI82927.1"/>
    </source>
</evidence>
<protein>
    <submittedName>
        <fullName evidence="1">Uncharacterized protein</fullName>
    </submittedName>
</protein>
<dbReference type="AlphaFoldDB" id="A0A919GU13"/>
<proteinExistence type="predicted"/>
<comment type="caution">
    <text evidence="1">The sequence shown here is derived from an EMBL/GenBank/DDBJ whole genome shotgun (WGS) entry which is preliminary data.</text>
</comment>
<gene>
    <name evidence="1" type="ORF">Sxan_02910</name>
</gene>
<dbReference type="Proteomes" id="UP000600026">
    <property type="component" value="Unassembled WGS sequence"/>
</dbReference>
<keyword evidence="2" id="KW-1185">Reference proteome</keyword>
<name>A0A919GU13_9ACTN</name>